<keyword evidence="2" id="KW-0560">Oxidoreductase</keyword>
<dbReference type="Gene3D" id="3.40.50.720">
    <property type="entry name" value="NAD(P)-binding Rossmann-like Domain"/>
    <property type="match status" value="1"/>
</dbReference>
<dbReference type="PANTHER" id="PTHR43477">
    <property type="entry name" value="DIHYDROANTICAPSIN 7-DEHYDROGENASE"/>
    <property type="match status" value="1"/>
</dbReference>
<name>A0A4R5B3J1_9ACTN</name>
<dbReference type="InterPro" id="IPR036291">
    <property type="entry name" value="NAD(P)-bd_dom_sf"/>
</dbReference>
<dbReference type="Proteomes" id="UP000295578">
    <property type="component" value="Unassembled WGS sequence"/>
</dbReference>
<dbReference type="NCBIfam" id="NF005754">
    <property type="entry name" value="PRK07578.1"/>
    <property type="match status" value="1"/>
</dbReference>
<evidence type="ECO:0000256" key="2">
    <source>
        <dbReference type="ARBA" id="ARBA00023002"/>
    </source>
</evidence>
<dbReference type="GO" id="GO:0016491">
    <property type="term" value="F:oxidoreductase activity"/>
    <property type="evidence" value="ECO:0007669"/>
    <property type="project" value="UniProtKB-KW"/>
</dbReference>
<dbReference type="SUPFAM" id="SSF51735">
    <property type="entry name" value="NAD(P)-binding Rossmann-fold domains"/>
    <property type="match status" value="1"/>
</dbReference>
<dbReference type="PANTHER" id="PTHR43477:SF1">
    <property type="entry name" value="DIHYDROANTICAPSIN 7-DEHYDROGENASE"/>
    <property type="match status" value="1"/>
</dbReference>
<dbReference type="CDD" id="cd11731">
    <property type="entry name" value="Lin1944_like_SDR_c"/>
    <property type="match status" value="1"/>
</dbReference>
<dbReference type="InterPro" id="IPR002347">
    <property type="entry name" value="SDR_fam"/>
</dbReference>
<dbReference type="InterPro" id="IPR051122">
    <property type="entry name" value="SDR_DHRS6-like"/>
</dbReference>
<evidence type="ECO:0000313" key="4">
    <source>
        <dbReference type="Proteomes" id="UP000295578"/>
    </source>
</evidence>
<dbReference type="PRINTS" id="PR00081">
    <property type="entry name" value="GDHRDH"/>
</dbReference>
<accession>A0A4R5B3J1</accession>
<proteinExistence type="inferred from homology"/>
<protein>
    <submittedName>
        <fullName evidence="3">Short chain dehydrogenase</fullName>
    </submittedName>
</protein>
<dbReference type="Pfam" id="PF13561">
    <property type="entry name" value="adh_short_C2"/>
    <property type="match status" value="1"/>
</dbReference>
<dbReference type="EMBL" id="SMKY01000094">
    <property type="protein sequence ID" value="TDD80321.1"/>
    <property type="molecule type" value="Genomic_DNA"/>
</dbReference>
<reference evidence="3 4" key="1">
    <citation type="submission" date="2019-03" db="EMBL/GenBank/DDBJ databases">
        <title>Draft genome sequences of novel Actinobacteria.</title>
        <authorList>
            <person name="Sahin N."/>
            <person name="Ay H."/>
            <person name="Saygin H."/>
        </authorList>
    </citation>
    <scope>NUCLEOTIDE SEQUENCE [LARGE SCALE GENOMIC DNA]</scope>
    <source>
        <strain evidence="3 4">DSM 45941</strain>
    </source>
</reference>
<sequence length="199" mass="21320">MKILLVGANGTLGQSVRAALRERGHDVLSASRKDSDIAVDITDPRSIQAMYERAGRVDAVACAAGSVPWRQLSELSHQDMLDGMVGKALSQVELVRQGSPLVSESASFTLITGVLARDPIFTGTVASLANGAVESFVRAAAIELPHRQRINAVSPTVFTESLAEYGDAFIGFEPEPVRKSAQAYVRSIEGHQTGRIFEI</sequence>
<gene>
    <name evidence="3" type="ORF">E1293_21045</name>
</gene>
<organism evidence="3 4">
    <name type="scientific">Actinomadura darangshiensis</name>
    <dbReference type="NCBI Taxonomy" id="705336"/>
    <lineage>
        <taxon>Bacteria</taxon>
        <taxon>Bacillati</taxon>
        <taxon>Actinomycetota</taxon>
        <taxon>Actinomycetes</taxon>
        <taxon>Streptosporangiales</taxon>
        <taxon>Thermomonosporaceae</taxon>
        <taxon>Actinomadura</taxon>
    </lineage>
</organism>
<dbReference type="OrthoDB" id="9787486at2"/>
<evidence type="ECO:0000313" key="3">
    <source>
        <dbReference type="EMBL" id="TDD80321.1"/>
    </source>
</evidence>
<evidence type="ECO:0000256" key="1">
    <source>
        <dbReference type="ARBA" id="ARBA00006484"/>
    </source>
</evidence>
<keyword evidence="4" id="KW-1185">Reference proteome</keyword>
<dbReference type="AlphaFoldDB" id="A0A4R5B3J1"/>
<comment type="similarity">
    <text evidence="1">Belongs to the short-chain dehydrogenases/reductases (SDR) family.</text>
</comment>
<comment type="caution">
    <text evidence="3">The sequence shown here is derived from an EMBL/GenBank/DDBJ whole genome shotgun (WGS) entry which is preliminary data.</text>
</comment>